<dbReference type="OMA" id="ANLDYEF"/>
<feature type="compositionally biased region" description="Polar residues" evidence="1">
    <location>
        <begin position="40"/>
        <end position="77"/>
    </location>
</feature>
<dbReference type="Pfam" id="PF17235">
    <property type="entry name" value="STD1"/>
    <property type="match status" value="1"/>
</dbReference>
<dbReference type="GO" id="GO:0005886">
    <property type="term" value="C:plasma membrane"/>
    <property type="evidence" value="ECO:0007669"/>
    <property type="project" value="EnsemblFungi"/>
</dbReference>
<reference evidence="2 3" key="1">
    <citation type="journal article" date="2011" name="Proc. Natl. Acad. Sci. U.S.A.">
        <title>Evolutionary erosion of yeast sex chromosomes by mating-type switching accidents.</title>
        <authorList>
            <person name="Gordon J.L."/>
            <person name="Armisen D."/>
            <person name="Proux-Wera E."/>
            <person name="Oheigeartaigh S.S."/>
            <person name="Byrne K.P."/>
            <person name="Wolfe K.H."/>
        </authorList>
    </citation>
    <scope>NUCLEOTIDE SEQUENCE [LARGE SCALE GENOMIC DNA]</scope>
    <source>
        <strain evidence="3">ATCC 10597 / BCRC 20456 / CBS 421 / NBRC 0211 / NRRL Y-12639</strain>
    </source>
</reference>
<dbReference type="GO" id="GO:0030295">
    <property type="term" value="F:protein kinase activator activity"/>
    <property type="evidence" value="ECO:0007669"/>
    <property type="project" value="EnsemblFungi"/>
</dbReference>
<dbReference type="GO" id="GO:0007165">
    <property type="term" value="P:signal transduction"/>
    <property type="evidence" value="ECO:0007669"/>
    <property type="project" value="EnsemblFungi"/>
</dbReference>
<dbReference type="HOGENOM" id="CLU_049491_0_0_1"/>
<evidence type="ECO:0000313" key="2">
    <source>
        <dbReference type="EMBL" id="CCD25388.1"/>
    </source>
</evidence>
<dbReference type="InterPro" id="IPR035189">
    <property type="entry name" value="Std1/Mth1"/>
</dbReference>
<dbReference type="RefSeq" id="XP_003670631.1">
    <property type="nucleotide sequence ID" value="XM_003670583.1"/>
</dbReference>
<name>G0WC77_NAUDC</name>
<organism evidence="2 3">
    <name type="scientific">Naumovozyma dairenensis (strain ATCC 10597 / BCRC 20456 / CBS 421 / NBRC 0211 / NRRL Y-12639)</name>
    <name type="common">Saccharomyces dairenensis</name>
    <dbReference type="NCBI Taxonomy" id="1071378"/>
    <lineage>
        <taxon>Eukaryota</taxon>
        <taxon>Fungi</taxon>
        <taxon>Dikarya</taxon>
        <taxon>Ascomycota</taxon>
        <taxon>Saccharomycotina</taxon>
        <taxon>Saccharomycetes</taxon>
        <taxon>Saccharomycetales</taxon>
        <taxon>Saccharomycetaceae</taxon>
        <taxon>Naumovozyma</taxon>
    </lineage>
</organism>
<feature type="compositionally biased region" description="Polar residues" evidence="1">
    <location>
        <begin position="396"/>
        <end position="412"/>
    </location>
</feature>
<proteinExistence type="predicted"/>
<dbReference type="eggNOG" id="ENOG502QPKX">
    <property type="taxonomic scope" value="Eukaryota"/>
</dbReference>
<dbReference type="GeneID" id="11499127"/>
<protein>
    <submittedName>
        <fullName evidence="2">Uncharacterized protein</fullName>
    </submittedName>
</protein>
<feature type="region of interest" description="Disordered" evidence="1">
    <location>
        <begin position="379"/>
        <end position="412"/>
    </location>
</feature>
<dbReference type="EMBL" id="HE580272">
    <property type="protein sequence ID" value="CCD25388.1"/>
    <property type="molecule type" value="Genomic_DNA"/>
</dbReference>
<dbReference type="Proteomes" id="UP000000689">
    <property type="component" value="Chromosome 6"/>
</dbReference>
<feature type="region of interest" description="Disordered" evidence="1">
    <location>
        <begin position="18"/>
        <end position="103"/>
    </location>
</feature>
<dbReference type="GO" id="GO:0071592">
    <property type="term" value="P:nicotinic acid riboside biosynthetic process"/>
    <property type="evidence" value="ECO:0007669"/>
    <property type="project" value="EnsemblFungi"/>
</dbReference>
<accession>G0WC77</accession>
<dbReference type="OrthoDB" id="4081967at2759"/>
<dbReference type="GO" id="GO:0071590">
    <property type="term" value="P:nicotinamide riboside biosynthetic process"/>
    <property type="evidence" value="ECO:0007669"/>
    <property type="project" value="EnsemblFungi"/>
</dbReference>
<sequence>MFVSPPPATSTVQILQMKHSKRNKSGSNLEQGSHYRNDIENNINSNHLSSIPEENNYYNNASHNGSSSTVESQGYLIQQQQQNQMNLSANSRKNKTNFVSAPPEYADRARLEIRKRLLPSHNKKSIPTNNTTNHNSDNHPRSSISTGTISNNSSIQDNHSLVSDNASSYQSSIFSHPSTVVTETTNDSLPIIPKYVTEITLEDALPKTFYDMYPPEVLMSDPSNLFYNGRPKFTKRELLDWDLNDIRSLLIVEKLRPEWGNQLPTIIATNGMNVPQFRLQLLPLRSMDNFIIKTLVESDLYLEANLDYEFKVTSAKYTVASARKRHEQITGLNEPIMNLSKPEWRNIIENYLLNIAVEAQCRFDFKQRCSEFKKWKLQQSNLKKPDMPPPSLIPRGSSSSAGKGNGINPSSNNLLKKALMKNMQMKNLGNGQEQQPSINKSMEQQNVKISLTKEEKANIWSHCQAQVYQRLGLDWQPDGVLS</sequence>
<dbReference type="AlphaFoldDB" id="G0WC77"/>
<feature type="compositionally biased region" description="Low complexity" evidence="1">
    <location>
        <begin position="142"/>
        <end position="155"/>
    </location>
</feature>
<dbReference type="GO" id="GO:0009651">
    <property type="term" value="P:response to salt stress"/>
    <property type="evidence" value="ECO:0007669"/>
    <property type="project" value="EnsemblFungi"/>
</dbReference>
<keyword evidence="3" id="KW-1185">Reference proteome</keyword>
<dbReference type="KEGG" id="ndi:NDAI_0F00690"/>
<dbReference type="GO" id="GO:0006357">
    <property type="term" value="P:regulation of transcription by RNA polymerase II"/>
    <property type="evidence" value="ECO:0007669"/>
    <property type="project" value="EnsemblFungi"/>
</dbReference>
<evidence type="ECO:0000256" key="1">
    <source>
        <dbReference type="SAM" id="MobiDB-lite"/>
    </source>
</evidence>
<feature type="compositionally biased region" description="Polar residues" evidence="1">
    <location>
        <begin position="85"/>
        <end position="99"/>
    </location>
</feature>
<gene>
    <name evidence="2" type="primary">NDAI0F00690</name>
    <name evidence="2" type="ordered locus">NDAI_0F00690</name>
</gene>
<feature type="region of interest" description="Disordered" evidence="1">
    <location>
        <begin position="117"/>
        <end position="160"/>
    </location>
</feature>
<dbReference type="GO" id="GO:0006006">
    <property type="term" value="P:glucose metabolic process"/>
    <property type="evidence" value="ECO:0007669"/>
    <property type="project" value="EnsemblFungi"/>
</dbReference>
<dbReference type="GO" id="GO:0005634">
    <property type="term" value="C:nucleus"/>
    <property type="evidence" value="ECO:0007669"/>
    <property type="project" value="EnsemblFungi"/>
</dbReference>
<evidence type="ECO:0000313" key="3">
    <source>
        <dbReference type="Proteomes" id="UP000000689"/>
    </source>
</evidence>